<dbReference type="AlphaFoldDB" id="A0A5B7DBT6"/>
<comment type="caution">
    <text evidence="1">The sequence shown here is derived from an EMBL/GenBank/DDBJ whole genome shotgun (WGS) entry which is preliminary data.</text>
</comment>
<gene>
    <name evidence="1" type="ORF">E2C01_011604</name>
</gene>
<proteinExistence type="predicted"/>
<organism evidence="1 2">
    <name type="scientific">Portunus trituberculatus</name>
    <name type="common">Swimming crab</name>
    <name type="synonym">Neptunus trituberculatus</name>
    <dbReference type="NCBI Taxonomy" id="210409"/>
    <lineage>
        <taxon>Eukaryota</taxon>
        <taxon>Metazoa</taxon>
        <taxon>Ecdysozoa</taxon>
        <taxon>Arthropoda</taxon>
        <taxon>Crustacea</taxon>
        <taxon>Multicrustacea</taxon>
        <taxon>Malacostraca</taxon>
        <taxon>Eumalacostraca</taxon>
        <taxon>Eucarida</taxon>
        <taxon>Decapoda</taxon>
        <taxon>Pleocyemata</taxon>
        <taxon>Brachyura</taxon>
        <taxon>Eubrachyura</taxon>
        <taxon>Portunoidea</taxon>
        <taxon>Portunidae</taxon>
        <taxon>Portuninae</taxon>
        <taxon>Portunus</taxon>
    </lineage>
</organism>
<accession>A0A5B7DBT6</accession>
<dbReference type="EMBL" id="VSRR010000704">
    <property type="protein sequence ID" value="MPC18710.1"/>
    <property type="molecule type" value="Genomic_DNA"/>
</dbReference>
<keyword evidence="2" id="KW-1185">Reference proteome</keyword>
<reference evidence="1 2" key="1">
    <citation type="submission" date="2019-05" db="EMBL/GenBank/DDBJ databases">
        <title>Another draft genome of Portunus trituberculatus and its Hox gene families provides insights of decapod evolution.</title>
        <authorList>
            <person name="Jeong J.-H."/>
            <person name="Song I."/>
            <person name="Kim S."/>
            <person name="Choi T."/>
            <person name="Kim D."/>
            <person name="Ryu S."/>
            <person name="Kim W."/>
        </authorList>
    </citation>
    <scope>NUCLEOTIDE SEQUENCE [LARGE SCALE GENOMIC DNA]</scope>
    <source>
        <tissue evidence="1">Muscle</tissue>
    </source>
</reference>
<dbReference type="Proteomes" id="UP000324222">
    <property type="component" value="Unassembled WGS sequence"/>
</dbReference>
<sequence length="60" mass="6859">MKQPQSPRLAVTVAITRSAAYTFRLLLGRSQHRLATRPAPSFTHCLYITTKRSIFPRICE</sequence>
<evidence type="ECO:0000313" key="1">
    <source>
        <dbReference type="EMBL" id="MPC18710.1"/>
    </source>
</evidence>
<protein>
    <submittedName>
        <fullName evidence="1">Uncharacterized protein</fullName>
    </submittedName>
</protein>
<name>A0A5B7DBT6_PORTR</name>
<evidence type="ECO:0000313" key="2">
    <source>
        <dbReference type="Proteomes" id="UP000324222"/>
    </source>
</evidence>